<sequence>MNIRFVHCTAMVAALGLATTGFAVPAAASSPRLAPAAASAQPFPPSTTNSSYLRVATDDPMDFGAVASAPWEPGLQHSGATQPRWTDSVGAGMLANPLGDATRREIQVITSEIYDGVIPLSETWTFQKDNRFGNAALSDDTLVIVARIERANPLYPDPENGPQAGPGAIHFLEKREGAWQRIQKLEFPSEVVGTTANFGQTLAVSGDTLFVGAPRGNVAASRPGKVYVYKRIEGVWRQTQILTDGVVQNHGSGFGAYMALQGDRALIADVAENGLRGAVYAFGRSGDGAWMQTQRLTLTDAPELAQFGNGLGLDGSTAMITAPMVGWEPTPHANPVVHVYERDASSGQWSSTQSLTSCGLTEDGNVYNFGTRAIALAGDTAVIADTVGSLTTPDTSEQTGIACVYTRSNGTWTHSQALTADDPTTGDSFGVSFALKGDLLAIGSLRSFGSDPYLANGIVYVFSRSGSGWSVSDRVIRGGPGYLYDNSGGAGVIGIDGSTVVGGGAKDVGVDFGSIGIFDFPAQATTAPESLTLSLAPGEQASASVRIGNAGAGAALTFSLTDGSTLTQMSEETPVPGMGIGMPQCRLRGEVVQDCVEVIGTAATSWYRRFYFGEYPHVGASATIDAVTVGIEGAQAGIPVSVKLYTKPHDDDAVDTLDSFQLEYIGGGTAVTDGTPHSLLRVPMDGTVTVQDTAFEDLVVEYHVDEHPGLPAFVPGANASPQTHSTFITSFRGDYLYAGQTSHILISPHLDPAASGIRCATPQNTPWLRVVAPTEGRIAAGSSQDLAVAIDAADLAPGQYSTELCVATKGPLPSMMRVPVELTVIEAGDAIFADGFEGAQP</sequence>
<evidence type="ECO:0000313" key="4">
    <source>
        <dbReference type="EMBL" id="MFC4821151.1"/>
    </source>
</evidence>
<dbReference type="InterPro" id="IPR013517">
    <property type="entry name" value="FG-GAP"/>
</dbReference>
<dbReference type="PANTHER" id="PTHR36220">
    <property type="entry name" value="UNNAMED PRODUCT"/>
    <property type="match status" value="1"/>
</dbReference>
<dbReference type="InterPro" id="IPR028994">
    <property type="entry name" value="Integrin_alpha_N"/>
</dbReference>
<keyword evidence="5" id="KW-1185">Reference proteome</keyword>
<dbReference type="RefSeq" id="WP_380021437.1">
    <property type="nucleotide sequence ID" value="NZ_JBHSHD010000010.1"/>
</dbReference>
<feature type="signal peptide" evidence="3">
    <location>
        <begin position="1"/>
        <end position="23"/>
    </location>
</feature>
<gene>
    <name evidence="4" type="ORF">ACFO6Q_12515</name>
</gene>
<evidence type="ECO:0000256" key="1">
    <source>
        <dbReference type="ARBA" id="ARBA00022729"/>
    </source>
</evidence>
<dbReference type="Gene3D" id="2.130.10.130">
    <property type="entry name" value="Integrin alpha, N-terminal"/>
    <property type="match status" value="2"/>
</dbReference>
<dbReference type="InterPro" id="IPR011043">
    <property type="entry name" value="Gal_Oxase/kelch_b-propeller"/>
</dbReference>
<name>A0ABV9QWF9_9GAMM</name>
<feature type="chain" id="PRO_5046635036" description="FG-GAP repeat protein" evidence="3">
    <location>
        <begin position="24"/>
        <end position="841"/>
    </location>
</feature>
<evidence type="ECO:0008006" key="6">
    <source>
        <dbReference type="Google" id="ProtNLM"/>
    </source>
</evidence>
<dbReference type="SUPFAM" id="SSF50965">
    <property type="entry name" value="Galactose oxidase, central domain"/>
    <property type="match status" value="1"/>
</dbReference>
<accession>A0ABV9QWF9</accession>
<proteinExistence type="predicted"/>
<evidence type="ECO:0000313" key="5">
    <source>
        <dbReference type="Proteomes" id="UP001595886"/>
    </source>
</evidence>
<feature type="region of interest" description="Disordered" evidence="2">
    <location>
        <begin position="68"/>
        <end position="87"/>
    </location>
</feature>
<dbReference type="PANTHER" id="PTHR36220:SF1">
    <property type="entry name" value="GAMMA TUBULIN COMPLEX COMPONENT C-TERMINAL DOMAIN-CONTAINING PROTEIN"/>
    <property type="match status" value="1"/>
</dbReference>
<organism evidence="4 5">
    <name type="scientific">Dokdonella ginsengisoli</name>
    <dbReference type="NCBI Taxonomy" id="363846"/>
    <lineage>
        <taxon>Bacteria</taxon>
        <taxon>Pseudomonadati</taxon>
        <taxon>Pseudomonadota</taxon>
        <taxon>Gammaproteobacteria</taxon>
        <taxon>Lysobacterales</taxon>
        <taxon>Rhodanobacteraceae</taxon>
        <taxon>Dokdonella</taxon>
    </lineage>
</organism>
<keyword evidence="1 3" id="KW-0732">Signal</keyword>
<evidence type="ECO:0000256" key="2">
    <source>
        <dbReference type="SAM" id="MobiDB-lite"/>
    </source>
</evidence>
<reference evidence="5" key="1">
    <citation type="journal article" date="2019" name="Int. J. Syst. Evol. Microbiol.">
        <title>The Global Catalogue of Microorganisms (GCM) 10K type strain sequencing project: providing services to taxonomists for standard genome sequencing and annotation.</title>
        <authorList>
            <consortium name="The Broad Institute Genomics Platform"/>
            <consortium name="The Broad Institute Genome Sequencing Center for Infectious Disease"/>
            <person name="Wu L."/>
            <person name="Ma J."/>
        </authorList>
    </citation>
    <scope>NUCLEOTIDE SEQUENCE [LARGE SCALE GENOMIC DNA]</scope>
    <source>
        <strain evidence="5">CCUG 30340</strain>
    </source>
</reference>
<evidence type="ECO:0000256" key="3">
    <source>
        <dbReference type="SAM" id="SignalP"/>
    </source>
</evidence>
<dbReference type="Pfam" id="PF14312">
    <property type="entry name" value="FG-GAP_2"/>
    <property type="match status" value="2"/>
</dbReference>
<comment type="caution">
    <text evidence="4">The sequence shown here is derived from an EMBL/GenBank/DDBJ whole genome shotgun (WGS) entry which is preliminary data.</text>
</comment>
<dbReference type="EMBL" id="JBHSHD010000010">
    <property type="protein sequence ID" value="MFC4821151.1"/>
    <property type="molecule type" value="Genomic_DNA"/>
</dbReference>
<dbReference type="Proteomes" id="UP001595886">
    <property type="component" value="Unassembled WGS sequence"/>
</dbReference>
<protein>
    <recommendedName>
        <fullName evidence="6">FG-GAP repeat protein</fullName>
    </recommendedName>
</protein>